<dbReference type="InterPro" id="IPR013766">
    <property type="entry name" value="Thioredoxin_domain"/>
</dbReference>
<evidence type="ECO:0000256" key="11">
    <source>
        <dbReference type="ARBA" id="ARBA00049091"/>
    </source>
</evidence>
<dbReference type="OrthoDB" id="9809746at2"/>
<dbReference type="SUPFAM" id="SSF52833">
    <property type="entry name" value="Thioredoxin-like"/>
    <property type="match status" value="1"/>
</dbReference>
<dbReference type="EC" id="1.11.1.24" evidence="2"/>
<keyword evidence="3" id="KW-0575">Peroxidase</keyword>
<evidence type="ECO:0000313" key="14">
    <source>
        <dbReference type="Proteomes" id="UP000294887"/>
    </source>
</evidence>
<evidence type="ECO:0000256" key="10">
    <source>
        <dbReference type="ARBA" id="ARBA00042639"/>
    </source>
</evidence>
<evidence type="ECO:0000256" key="9">
    <source>
        <dbReference type="ARBA" id="ARBA00038489"/>
    </source>
</evidence>
<keyword evidence="14" id="KW-1185">Reference proteome</keyword>
<evidence type="ECO:0000256" key="1">
    <source>
        <dbReference type="ARBA" id="ARBA00003330"/>
    </source>
</evidence>
<dbReference type="AlphaFoldDB" id="A0A4R1EWS1"/>
<evidence type="ECO:0000256" key="4">
    <source>
        <dbReference type="ARBA" id="ARBA00022862"/>
    </source>
</evidence>
<comment type="function">
    <text evidence="1">Thiol-specific peroxidase that catalyzes the reduction of hydrogen peroxide and organic hydroperoxides to water and alcohols, respectively. Plays a role in cell protection against oxidative stress by detoxifying peroxides and as sensor of hydrogen peroxide-mediated signaling events.</text>
</comment>
<dbReference type="InterPro" id="IPR000866">
    <property type="entry name" value="AhpC/TSA"/>
</dbReference>
<dbReference type="CDD" id="cd02970">
    <property type="entry name" value="PRX_like2"/>
    <property type="match status" value="1"/>
</dbReference>
<comment type="catalytic activity">
    <reaction evidence="11">
        <text>a hydroperoxide + [thioredoxin]-dithiol = an alcohol + [thioredoxin]-disulfide + H2O</text>
        <dbReference type="Rhea" id="RHEA:62620"/>
        <dbReference type="Rhea" id="RHEA-COMP:10698"/>
        <dbReference type="Rhea" id="RHEA-COMP:10700"/>
        <dbReference type="ChEBI" id="CHEBI:15377"/>
        <dbReference type="ChEBI" id="CHEBI:29950"/>
        <dbReference type="ChEBI" id="CHEBI:30879"/>
        <dbReference type="ChEBI" id="CHEBI:35924"/>
        <dbReference type="ChEBI" id="CHEBI:50058"/>
        <dbReference type="EC" id="1.11.1.24"/>
    </reaction>
</comment>
<gene>
    <name evidence="13" type="ORF">EV695_3197</name>
</gene>
<dbReference type="RefSeq" id="WP_131906931.1">
    <property type="nucleotide sequence ID" value="NZ_BAAAFU010000001.1"/>
</dbReference>
<dbReference type="InterPro" id="IPR036249">
    <property type="entry name" value="Thioredoxin-like_sf"/>
</dbReference>
<dbReference type="GO" id="GO:0008379">
    <property type="term" value="F:thioredoxin peroxidase activity"/>
    <property type="evidence" value="ECO:0007669"/>
    <property type="project" value="TreeGrafter"/>
</dbReference>
<dbReference type="GO" id="GO:0034599">
    <property type="term" value="P:cellular response to oxidative stress"/>
    <property type="evidence" value="ECO:0007669"/>
    <property type="project" value="TreeGrafter"/>
</dbReference>
<name>A0A4R1EWS1_9GAMM</name>
<reference evidence="13 14" key="1">
    <citation type="submission" date="2019-03" db="EMBL/GenBank/DDBJ databases">
        <title>Genomic Encyclopedia of Type Strains, Phase IV (KMG-IV): sequencing the most valuable type-strain genomes for metagenomic binning, comparative biology and taxonomic classification.</title>
        <authorList>
            <person name="Goeker M."/>
        </authorList>
    </citation>
    <scope>NUCLEOTIDE SEQUENCE [LARGE SCALE GENOMIC DNA]</scope>
    <source>
        <strain evidence="13 14">DSM 24830</strain>
    </source>
</reference>
<organism evidence="13 14">
    <name type="scientific">Cocleimonas flava</name>
    <dbReference type="NCBI Taxonomy" id="634765"/>
    <lineage>
        <taxon>Bacteria</taxon>
        <taxon>Pseudomonadati</taxon>
        <taxon>Pseudomonadota</taxon>
        <taxon>Gammaproteobacteria</taxon>
        <taxon>Thiotrichales</taxon>
        <taxon>Thiotrichaceae</taxon>
        <taxon>Cocleimonas</taxon>
    </lineage>
</organism>
<evidence type="ECO:0000256" key="6">
    <source>
        <dbReference type="ARBA" id="ARBA00023157"/>
    </source>
</evidence>
<evidence type="ECO:0000313" key="13">
    <source>
        <dbReference type="EMBL" id="TCJ85230.1"/>
    </source>
</evidence>
<comment type="caution">
    <text evidence="13">The sequence shown here is derived from an EMBL/GenBank/DDBJ whole genome shotgun (WGS) entry which is preliminary data.</text>
</comment>
<dbReference type="PROSITE" id="PS51352">
    <property type="entry name" value="THIOREDOXIN_2"/>
    <property type="match status" value="1"/>
</dbReference>
<comment type="similarity">
    <text evidence="9">Belongs to the peroxiredoxin family. BCP/PrxQ subfamily.</text>
</comment>
<dbReference type="EMBL" id="SMFQ01000004">
    <property type="protein sequence ID" value="TCJ85230.1"/>
    <property type="molecule type" value="Genomic_DNA"/>
</dbReference>
<feature type="domain" description="Thioredoxin" evidence="12">
    <location>
        <begin position="44"/>
        <end position="216"/>
    </location>
</feature>
<evidence type="ECO:0000256" key="5">
    <source>
        <dbReference type="ARBA" id="ARBA00023002"/>
    </source>
</evidence>
<keyword evidence="4" id="KW-0049">Antioxidant</keyword>
<dbReference type="GO" id="GO:0045454">
    <property type="term" value="P:cell redox homeostasis"/>
    <property type="evidence" value="ECO:0007669"/>
    <property type="project" value="TreeGrafter"/>
</dbReference>
<dbReference type="InterPro" id="IPR050924">
    <property type="entry name" value="Peroxiredoxin_BCP/PrxQ"/>
</dbReference>
<dbReference type="PANTHER" id="PTHR42801:SF7">
    <property type="entry name" value="SLL1159 PROTEIN"/>
    <property type="match status" value="1"/>
</dbReference>
<evidence type="ECO:0000256" key="2">
    <source>
        <dbReference type="ARBA" id="ARBA00013017"/>
    </source>
</evidence>
<dbReference type="Gene3D" id="3.40.30.10">
    <property type="entry name" value="Glutaredoxin"/>
    <property type="match status" value="1"/>
</dbReference>
<evidence type="ECO:0000256" key="3">
    <source>
        <dbReference type="ARBA" id="ARBA00022559"/>
    </source>
</evidence>
<evidence type="ECO:0000256" key="7">
    <source>
        <dbReference type="ARBA" id="ARBA00023284"/>
    </source>
</evidence>
<keyword evidence="5" id="KW-0560">Oxidoreductase</keyword>
<dbReference type="GO" id="GO:0005737">
    <property type="term" value="C:cytoplasm"/>
    <property type="evidence" value="ECO:0007669"/>
    <property type="project" value="TreeGrafter"/>
</dbReference>
<dbReference type="PANTHER" id="PTHR42801">
    <property type="entry name" value="THIOREDOXIN-DEPENDENT PEROXIDE REDUCTASE"/>
    <property type="match status" value="1"/>
</dbReference>
<dbReference type="Proteomes" id="UP000294887">
    <property type="component" value="Unassembled WGS sequence"/>
</dbReference>
<sequence length="216" mass="23873">MSTLKEEIDAYEVVKAQNVPAPTLAIMNDATTDLIATGIENKALKTGDKIPEFSLPNQNNVVSSITERLDASMLVITFYRGGWCPYCNFELNAFQKMIPEFEAAGAKLIAISPEVPDHSLSTQQKHDLSFDILYDKGNEISKEFGLVFTLPQEIRSIYDTFGIDVVDHNGDDTFELPLPATYVVNQAGEIVYDFVDPDYTKRSEPADVLAAVKANA</sequence>
<protein>
    <recommendedName>
        <fullName evidence="2">thioredoxin-dependent peroxiredoxin</fullName>
        <ecNumber evidence="2">1.11.1.24</ecNumber>
    </recommendedName>
    <alternativeName>
        <fullName evidence="8">Thioredoxin peroxidase</fullName>
    </alternativeName>
    <alternativeName>
        <fullName evidence="10">Thioredoxin-dependent peroxiredoxin Bcp</fullName>
    </alternativeName>
</protein>
<evidence type="ECO:0000256" key="8">
    <source>
        <dbReference type="ARBA" id="ARBA00032824"/>
    </source>
</evidence>
<keyword evidence="7" id="KW-0676">Redox-active center</keyword>
<dbReference type="Pfam" id="PF00578">
    <property type="entry name" value="AhpC-TSA"/>
    <property type="match status" value="1"/>
</dbReference>
<proteinExistence type="inferred from homology"/>
<evidence type="ECO:0000259" key="12">
    <source>
        <dbReference type="PROSITE" id="PS51352"/>
    </source>
</evidence>
<keyword evidence="6" id="KW-1015">Disulfide bond</keyword>
<accession>A0A4R1EWS1</accession>